<dbReference type="Gene3D" id="3.40.50.1820">
    <property type="entry name" value="alpha/beta hydrolase"/>
    <property type="match status" value="1"/>
</dbReference>
<evidence type="ECO:0000259" key="2">
    <source>
        <dbReference type="Pfam" id="PF00561"/>
    </source>
</evidence>
<dbReference type="EMBL" id="FNKD01000001">
    <property type="protein sequence ID" value="SDQ05561.1"/>
    <property type="molecule type" value="Genomic_DNA"/>
</dbReference>
<dbReference type="PANTHER" id="PTHR43798">
    <property type="entry name" value="MONOACYLGLYCEROL LIPASE"/>
    <property type="match status" value="1"/>
</dbReference>
<evidence type="ECO:0000313" key="3">
    <source>
        <dbReference type="EMBL" id="SDQ05561.1"/>
    </source>
</evidence>
<dbReference type="InterPro" id="IPR000073">
    <property type="entry name" value="AB_hydrolase_1"/>
</dbReference>
<evidence type="ECO:0000256" key="1">
    <source>
        <dbReference type="ARBA" id="ARBA00022801"/>
    </source>
</evidence>
<proteinExistence type="predicted"/>
<sequence length="284" mass="33023">MGSWESNLLKTSRGVFEVFMKGEGEPLCVTHHYSEFNQSGDYFAETFTKTNKVFLINLRDAGNSEKAKEHYQLSFLETIFDLEAIREELGFDKWGFAGHSTGGMLGIIYGIYFSKSLKFNVIVGAAAREYMTFSKDCIYNPKHSKFNRMQELNETMKRSDLSSEKRKELKVERTKLSLFEPEKYDELFSPNISKGMSAIRMDFFSRELQVYDVTKKLEFISTPTLIICGRYDVQCPVIYSIEMEAGITNSKLVIFEKSNHYPFLEEAEQFTEEYKSFIKEHQFL</sequence>
<dbReference type="GO" id="GO:0016020">
    <property type="term" value="C:membrane"/>
    <property type="evidence" value="ECO:0007669"/>
    <property type="project" value="TreeGrafter"/>
</dbReference>
<dbReference type="RefSeq" id="WP_092491058.1">
    <property type="nucleotide sequence ID" value="NZ_FNKD01000001.1"/>
</dbReference>
<dbReference type="InterPro" id="IPR050266">
    <property type="entry name" value="AB_hydrolase_sf"/>
</dbReference>
<dbReference type="Pfam" id="PF00561">
    <property type="entry name" value="Abhydrolase_1"/>
    <property type="match status" value="1"/>
</dbReference>
<evidence type="ECO:0000313" key="4">
    <source>
        <dbReference type="Proteomes" id="UP000199444"/>
    </source>
</evidence>
<gene>
    <name evidence="3" type="ORF">SAMN05216231_0145</name>
</gene>
<protein>
    <submittedName>
        <fullName evidence="3">Proline iminopeptidase</fullName>
    </submittedName>
</protein>
<dbReference type="InterPro" id="IPR029058">
    <property type="entry name" value="AB_hydrolase_fold"/>
</dbReference>
<feature type="domain" description="AB hydrolase-1" evidence="2">
    <location>
        <begin position="50"/>
        <end position="267"/>
    </location>
</feature>
<dbReference type="SUPFAM" id="SSF53474">
    <property type="entry name" value="alpha/beta-Hydrolases"/>
    <property type="match status" value="1"/>
</dbReference>
<dbReference type="PANTHER" id="PTHR43798:SF31">
    <property type="entry name" value="AB HYDROLASE SUPERFAMILY PROTEIN YCLE"/>
    <property type="match status" value="1"/>
</dbReference>
<dbReference type="Proteomes" id="UP000199444">
    <property type="component" value="Unassembled WGS sequence"/>
</dbReference>
<keyword evidence="1" id="KW-0378">Hydrolase</keyword>
<dbReference type="AlphaFoldDB" id="A0A1H0XS03"/>
<dbReference type="GO" id="GO:0016787">
    <property type="term" value="F:hydrolase activity"/>
    <property type="evidence" value="ECO:0007669"/>
    <property type="project" value="UniProtKB-KW"/>
</dbReference>
<dbReference type="STRING" id="553311.SAMN05216231_0145"/>
<accession>A0A1H0XS03</accession>
<name>A0A1H0XS03_9BACI</name>
<organism evidence="3 4">
    <name type="scientific">Virgibacillus salinus</name>
    <dbReference type="NCBI Taxonomy" id="553311"/>
    <lineage>
        <taxon>Bacteria</taxon>
        <taxon>Bacillati</taxon>
        <taxon>Bacillota</taxon>
        <taxon>Bacilli</taxon>
        <taxon>Bacillales</taxon>
        <taxon>Bacillaceae</taxon>
        <taxon>Virgibacillus</taxon>
    </lineage>
</organism>
<keyword evidence="4" id="KW-1185">Reference proteome</keyword>
<reference evidence="3 4" key="1">
    <citation type="submission" date="2016-10" db="EMBL/GenBank/DDBJ databases">
        <authorList>
            <person name="de Groot N.N."/>
        </authorList>
    </citation>
    <scope>NUCLEOTIDE SEQUENCE [LARGE SCALE GENOMIC DNA]</scope>
    <source>
        <strain evidence="3 4">CGMCC 1.10449</strain>
    </source>
</reference>